<dbReference type="SUPFAM" id="SSF63882">
    <property type="entry name" value="MoeA N-terminal region -like"/>
    <property type="match status" value="1"/>
</dbReference>
<keyword evidence="6" id="KW-0808">Transferase</keyword>
<dbReference type="InterPro" id="IPR005110">
    <property type="entry name" value="MoeA_linker/N"/>
</dbReference>
<dbReference type="NCBIfam" id="TIGR00177">
    <property type="entry name" value="molyb_syn"/>
    <property type="match status" value="1"/>
</dbReference>
<sequence length="394" mass="43193">MISVQEAKEILFKHLPEPKIITVKLEDAVGLVLAEDLAAPLDVPSFDNSAMDGYAFSFEDCQNRLPMVVKYTIPAGTVDLPELQSGEAARIFTGAPIPKGCDTVVMQELTSRKDDFLSIEADTVKKGDHIRKQASQTSMGDQVAQVGWLLKPAMIGFLAGLGFDRVSVFRPPNVTILTSGKELVSPGNPLGFGQVYESSSYTLKAALREMGIPVTSMPIVEDDLVRIQESIETALGNSDILLVTGGISVGDFDFVNQAFKNLGVEQLFYKIRQKPGKPLFAGKRENQLVFGLPGNPGSTLTCFYQYVKPSILKIMGKEAAGEKPQLVSLEGDFQKRLGLTHFVKGLVSNQEVKVLSDQESYKMNAFAQSNCLIEFEETKEMFVKGDLVRVHFLD</sequence>
<dbReference type="PANTHER" id="PTHR10192:SF5">
    <property type="entry name" value="GEPHYRIN"/>
    <property type="match status" value="1"/>
</dbReference>
<evidence type="ECO:0000256" key="3">
    <source>
        <dbReference type="ARBA" id="ARBA00010763"/>
    </source>
</evidence>
<dbReference type="EC" id="2.10.1.1" evidence="6"/>
<dbReference type="Gene3D" id="2.170.190.11">
    <property type="entry name" value="Molybdopterin biosynthesis moea protein, domain 3"/>
    <property type="match status" value="1"/>
</dbReference>
<dbReference type="PANTHER" id="PTHR10192">
    <property type="entry name" value="MOLYBDOPTERIN BIOSYNTHESIS PROTEIN"/>
    <property type="match status" value="1"/>
</dbReference>
<dbReference type="NCBIfam" id="NF045515">
    <property type="entry name" value="Glp_gephyrin"/>
    <property type="match status" value="1"/>
</dbReference>
<dbReference type="CDD" id="cd00887">
    <property type="entry name" value="MoeA"/>
    <property type="match status" value="1"/>
</dbReference>
<comment type="similarity">
    <text evidence="3 6">Belongs to the MoeA family.</text>
</comment>
<accession>A0A1H3U6A3</accession>
<proteinExistence type="inferred from homology"/>
<comment type="caution">
    <text evidence="8">The sequence shown here is derived from an EMBL/GenBank/DDBJ whole genome shotgun (WGS) entry which is preliminary data.</text>
</comment>
<feature type="domain" description="MoaB/Mog" evidence="7">
    <location>
        <begin position="175"/>
        <end position="313"/>
    </location>
</feature>
<comment type="cofactor">
    <cofactor evidence="6">
        <name>Mg(2+)</name>
        <dbReference type="ChEBI" id="CHEBI:18420"/>
    </cofactor>
</comment>
<dbReference type="EMBL" id="FNQC01000031">
    <property type="protein sequence ID" value="SDZ57882.1"/>
    <property type="molecule type" value="Genomic_DNA"/>
</dbReference>
<dbReference type="InterPro" id="IPR038987">
    <property type="entry name" value="MoeA-like"/>
</dbReference>
<protein>
    <recommendedName>
        <fullName evidence="6">Molybdopterin molybdenumtransferase</fullName>
        <ecNumber evidence="6">2.10.1.1</ecNumber>
    </recommendedName>
</protein>
<evidence type="ECO:0000256" key="1">
    <source>
        <dbReference type="ARBA" id="ARBA00002901"/>
    </source>
</evidence>
<gene>
    <name evidence="8" type="ORF">SAMN05444412_13112</name>
</gene>
<reference evidence="8 9" key="1">
    <citation type="submission" date="2016-10" db="EMBL/GenBank/DDBJ databases">
        <authorList>
            <person name="Varghese N."/>
            <person name="Submissions S."/>
        </authorList>
    </citation>
    <scope>NUCLEOTIDE SEQUENCE [LARGE SCALE GENOMIC DNA]</scope>
    <source>
        <strain evidence="8 9">DSM 17997</strain>
    </source>
</reference>
<comment type="pathway">
    <text evidence="2 6">Cofactor biosynthesis; molybdopterin biosynthesis.</text>
</comment>
<comment type="catalytic activity">
    <reaction evidence="5">
        <text>adenylyl-molybdopterin + molybdate = Mo-molybdopterin + AMP + H(+)</text>
        <dbReference type="Rhea" id="RHEA:35047"/>
        <dbReference type="ChEBI" id="CHEBI:15378"/>
        <dbReference type="ChEBI" id="CHEBI:36264"/>
        <dbReference type="ChEBI" id="CHEBI:62727"/>
        <dbReference type="ChEBI" id="CHEBI:71302"/>
        <dbReference type="ChEBI" id="CHEBI:456215"/>
        <dbReference type="EC" id="2.10.1.1"/>
    </reaction>
</comment>
<keyword evidence="4 6" id="KW-0501">Molybdenum cofactor biosynthesis</keyword>
<dbReference type="InterPro" id="IPR036688">
    <property type="entry name" value="MoeA_C_domain_IV_sf"/>
</dbReference>
<evidence type="ECO:0000313" key="8">
    <source>
        <dbReference type="EMBL" id="SDZ57882.1"/>
    </source>
</evidence>
<dbReference type="SUPFAM" id="SSF53218">
    <property type="entry name" value="Molybdenum cofactor biosynthesis proteins"/>
    <property type="match status" value="1"/>
</dbReference>
<evidence type="ECO:0000313" key="9">
    <source>
        <dbReference type="Proteomes" id="UP000199663"/>
    </source>
</evidence>
<evidence type="ECO:0000259" key="7">
    <source>
        <dbReference type="SMART" id="SM00852"/>
    </source>
</evidence>
<evidence type="ECO:0000256" key="2">
    <source>
        <dbReference type="ARBA" id="ARBA00005046"/>
    </source>
</evidence>
<dbReference type="SMART" id="SM00852">
    <property type="entry name" value="MoCF_biosynth"/>
    <property type="match status" value="1"/>
</dbReference>
<dbReference type="Pfam" id="PF03453">
    <property type="entry name" value="MoeA_N"/>
    <property type="match status" value="1"/>
</dbReference>
<keyword evidence="9" id="KW-1185">Reference proteome</keyword>
<dbReference type="Gene3D" id="3.40.980.10">
    <property type="entry name" value="MoaB/Mog-like domain"/>
    <property type="match status" value="1"/>
</dbReference>
<keyword evidence="6" id="KW-0500">Molybdenum</keyword>
<dbReference type="Pfam" id="PF03454">
    <property type="entry name" value="MoeA_C"/>
    <property type="match status" value="1"/>
</dbReference>
<keyword evidence="6" id="KW-0479">Metal-binding</keyword>
<dbReference type="InterPro" id="IPR001453">
    <property type="entry name" value="MoaB/Mog_dom"/>
</dbReference>
<dbReference type="InterPro" id="IPR036135">
    <property type="entry name" value="MoeA_linker/N_sf"/>
</dbReference>
<evidence type="ECO:0000256" key="4">
    <source>
        <dbReference type="ARBA" id="ARBA00023150"/>
    </source>
</evidence>
<dbReference type="Pfam" id="PF00994">
    <property type="entry name" value="MoCF_biosynth"/>
    <property type="match status" value="1"/>
</dbReference>
<dbReference type="Gene3D" id="2.40.340.10">
    <property type="entry name" value="MoeA, C-terminal, domain IV"/>
    <property type="match status" value="1"/>
</dbReference>
<evidence type="ECO:0000256" key="6">
    <source>
        <dbReference type="RuleBase" id="RU365090"/>
    </source>
</evidence>
<keyword evidence="6" id="KW-0460">Magnesium</keyword>
<comment type="function">
    <text evidence="1 6">Catalyzes the insertion of molybdate into adenylated molybdopterin with the concomitant release of AMP.</text>
</comment>
<evidence type="ECO:0000256" key="5">
    <source>
        <dbReference type="ARBA" id="ARBA00047317"/>
    </source>
</evidence>
<dbReference type="Gene3D" id="3.90.105.10">
    <property type="entry name" value="Molybdopterin biosynthesis moea protein, domain 2"/>
    <property type="match status" value="1"/>
</dbReference>
<dbReference type="Proteomes" id="UP000199663">
    <property type="component" value="Unassembled WGS sequence"/>
</dbReference>
<dbReference type="InterPro" id="IPR005111">
    <property type="entry name" value="MoeA_C_domain_IV"/>
</dbReference>
<dbReference type="SUPFAM" id="SSF63867">
    <property type="entry name" value="MoeA C-terminal domain-like"/>
    <property type="match status" value="1"/>
</dbReference>
<dbReference type="InterPro" id="IPR036425">
    <property type="entry name" value="MoaB/Mog-like_dom_sf"/>
</dbReference>
<dbReference type="RefSeq" id="WP_019600642.1">
    <property type="nucleotide sequence ID" value="NZ_FNQC01000031.1"/>
</dbReference>
<name>A0A1H3U6A3_9BACT</name>
<organism evidence="8 9">
    <name type="scientific">Rhodonellum ikkaensis</name>
    <dbReference type="NCBI Taxonomy" id="336829"/>
    <lineage>
        <taxon>Bacteria</taxon>
        <taxon>Pseudomonadati</taxon>
        <taxon>Bacteroidota</taxon>
        <taxon>Cytophagia</taxon>
        <taxon>Cytophagales</taxon>
        <taxon>Cytophagaceae</taxon>
        <taxon>Rhodonellum</taxon>
    </lineage>
</organism>